<dbReference type="Gene3D" id="3.10.450.50">
    <property type="match status" value="1"/>
</dbReference>
<dbReference type="GeneID" id="89937970"/>
<reference evidence="2" key="1">
    <citation type="journal article" date="2023" name="Mol. Phylogenet. Evol.">
        <title>Genome-scale phylogeny and comparative genomics of the fungal order Sordariales.</title>
        <authorList>
            <person name="Hensen N."/>
            <person name="Bonometti L."/>
            <person name="Westerberg I."/>
            <person name="Brannstrom I.O."/>
            <person name="Guillou S."/>
            <person name="Cros-Aarteil S."/>
            <person name="Calhoun S."/>
            <person name="Haridas S."/>
            <person name="Kuo A."/>
            <person name="Mondo S."/>
            <person name="Pangilinan J."/>
            <person name="Riley R."/>
            <person name="LaButti K."/>
            <person name="Andreopoulos B."/>
            <person name="Lipzen A."/>
            <person name="Chen C."/>
            <person name="Yan M."/>
            <person name="Daum C."/>
            <person name="Ng V."/>
            <person name="Clum A."/>
            <person name="Steindorff A."/>
            <person name="Ohm R.A."/>
            <person name="Martin F."/>
            <person name="Silar P."/>
            <person name="Natvig D.O."/>
            <person name="Lalanne C."/>
            <person name="Gautier V."/>
            <person name="Ament-Velasquez S.L."/>
            <person name="Kruys A."/>
            <person name="Hutchinson M.I."/>
            <person name="Powell A.J."/>
            <person name="Barry K."/>
            <person name="Miller A.N."/>
            <person name="Grigoriev I.V."/>
            <person name="Debuchy R."/>
            <person name="Gladieux P."/>
            <person name="Hiltunen Thoren M."/>
            <person name="Johannesson H."/>
        </authorList>
    </citation>
    <scope>NUCLEOTIDE SEQUENCE</scope>
    <source>
        <strain evidence="2">CBS 508.74</strain>
    </source>
</reference>
<reference evidence="2" key="2">
    <citation type="submission" date="2023-05" db="EMBL/GenBank/DDBJ databases">
        <authorList>
            <consortium name="Lawrence Berkeley National Laboratory"/>
            <person name="Steindorff A."/>
            <person name="Hensen N."/>
            <person name="Bonometti L."/>
            <person name="Westerberg I."/>
            <person name="Brannstrom I.O."/>
            <person name="Guillou S."/>
            <person name="Cros-Aarteil S."/>
            <person name="Calhoun S."/>
            <person name="Haridas S."/>
            <person name="Kuo A."/>
            <person name="Mondo S."/>
            <person name="Pangilinan J."/>
            <person name="Riley R."/>
            <person name="Labutti K."/>
            <person name="Andreopoulos B."/>
            <person name="Lipzen A."/>
            <person name="Chen C."/>
            <person name="Yanf M."/>
            <person name="Daum C."/>
            <person name="Ng V."/>
            <person name="Clum A."/>
            <person name="Ohm R."/>
            <person name="Martin F."/>
            <person name="Silar P."/>
            <person name="Natvig D."/>
            <person name="Lalanne C."/>
            <person name="Gautier V."/>
            <person name="Ament-Velasquez S.L."/>
            <person name="Kruys A."/>
            <person name="Hutchinson M.I."/>
            <person name="Powell A.J."/>
            <person name="Barry K."/>
            <person name="Miller A.N."/>
            <person name="Grigoriev I.V."/>
            <person name="Debuchy R."/>
            <person name="Gladieux P."/>
            <person name="Thoren M.H."/>
            <person name="Johannesson H."/>
        </authorList>
    </citation>
    <scope>NUCLEOTIDE SEQUENCE</scope>
    <source>
        <strain evidence="2">CBS 508.74</strain>
    </source>
</reference>
<keyword evidence="3" id="KW-1185">Reference proteome</keyword>
<dbReference type="InterPro" id="IPR037401">
    <property type="entry name" value="SnoaL-like"/>
</dbReference>
<feature type="domain" description="SnoaL-like" evidence="1">
    <location>
        <begin position="9"/>
        <end position="142"/>
    </location>
</feature>
<evidence type="ECO:0000313" key="3">
    <source>
        <dbReference type="Proteomes" id="UP001302812"/>
    </source>
</evidence>
<comment type="caution">
    <text evidence="2">The sequence shown here is derived from an EMBL/GenBank/DDBJ whole genome shotgun (WGS) entry which is preliminary data.</text>
</comment>
<dbReference type="InterPro" id="IPR032710">
    <property type="entry name" value="NTF2-like_dom_sf"/>
</dbReference>
<accession>A0AAN6QF92</accession>
<proteinExistence type="predicted"/>
<dbReference type="Proteomes" id="UP001302812">
    <property type="component" value="Unassembled WGS sequence"/>
</dbReference>
<evidence type="ECO:0000259" key="1">
    <source>
        <dbReference type="Pfam" id="PF13577"/>
    </source>
</evidence>
<organism evidence="2 3">
    <name type="scientific">Canariomyces notabilis</name>
    <dbReference type="NCBI Taxonomy" id="2074819"/>
    <lineage>
        <taxon>Eukaryota</taxon>
        <taxon>Fungi</taxon>
        <taxon>Dikarya</taxon>
        <taxon>Ascomycota</taxon>
        <taxon>Pezizomycotina</taxon>
        <taxon>Sordariomycetes</taxon>
        <taxon>Sordariomycetidae</taxon>
        <taxon>Sordariales</taxon>
        <taxon>Chaetomiaceae</taxon>
        <taxon>Canariomyces</taxon>
    </lineage>
</organism>
<dbReference type="RefSeq" id="XP_064666674.1">
    <property type="nucleotide sequence ID" value="XM_064813845.1"/>
</dbReference>
<protein>
    <recommendedName>
        <fullName evidence="1">SnoaL-like domain-containing protein</fullName>
    </recommendedName>
</protein>
<dbReference type="AlphaFoldDB" id="A0AAN6QF92"/>
<gene>
    <name evidence="2" type="ORF">N656DRAFT_771271</name>
</gene>
<dbReference type="Pfam" id="PF13577">
    <property type="entry name" value="SnoaL_4"/>
    <property type="match status" value="1"/>
</dbReference>
<dbReference type="EMBL" id="MU853358">
    <property type="protein sequence ID" value="KAK4109104.1"/>
    <property type="molecule type" value="Genomic_DNA"/>
</dbReference>
<dbReference type="SUPFAM" id="SSF54427">
    <property type="entry name" value="NTF2-like"/>
    <property type="match status" value="1"/>
</dbReference>
<name>A0AAN6QF92_9PEZI</name>
<sequence length="169" mass="19000">MAANPEAAEIIRRKKAQYCRFLDTKQWDALEQLALPDAEFRFLNPDGSVITIGKTPLDFSTPKAFTAFMAVLFDKARTLHMVGGSGEIEPRDSPDEMSAVWGMEDQIVIRGTAGLAEMRGGGYYHEIWKRDGNGGDWHLKSLRLERIYAKSSVLGRVFAFLLSIWLMLS</sequence>
<evidence type="ECO:0000313" key="2">
    <source>
        <dbReference type="EMBL" id="KAK4109104.1"/>
    </source>
</evidence>